<evidence type="ECO:0000256" key="2">
    <source>
        <dbReference type="ARBA" id="ARBA00022679"/>
    </source>
</evidence>
<gene>
    <name evidence="4" type="ORF">G3M70_10970</name>
</gene>
<dbReference type="InterPro" id="IPR036320">
    <property type="entry name" value="Glycosyl_Trfase_fam3_N_dom_sf"/>
</dbReference>
<dbReference type="Proteomes" id="UP000594688">
    <property type="component" value="Chromosome"/>
</dbReference>
<keyword evidence="1" id="KW-0328">Glycosyltransferase</keyword>
<keyword evidence="2" id="KW-0808">Transferase</keyword>
<dbReference type="PANTHER" id="PTHR43285">
    <property type="entry name" value="ANTHRANILATE PHOSPHORIBOSYLTRANSFERASE"/>
    <property type="match status" value="1"/>
</dbReference>
<dbReference type="KEGG" id="nli:G3M70_10970"/>
<sequence length="364" mass="40921">MVEEQNPEKRMEGYLSKVATGPKMSKDLTCEEAEDGLTLILEGAVSPIRAALFLITTRMKLETIDENLGFWQALDKTTEKRTVPLETLCQVADAFDGFERQPYFGFYVIPLLGQMGFPAYGHSALPHPPKFGFTFEDILQNHYGIKNADYANRIQALVKYRFGYLGTGESHPELEALRELRREIVKRPMLATLEKMLMPLAASKNYLATNYFHPGYEVSMLSVAEASNFDRVIIGNGIEGSTLYGVHKKAKVFLYIKNRPQEEKVFDCVKLFGKIAGERILEAHSAMKETSAERGTIAEAGERALKGESHPALELIACQAATLLWLLDQVKEPLHALNEARALLQTGKVYDTFMSYLDELRKNT</sequence>
<dbReference type="SUPFAM" id="SSF52418">
    <property type="entry name" value="Nucleoside phosphorylase/phosphoribosyltransferase catalytic domain"/>
    <property type="match status" value="1"/>
</dbReference>
<dbReference type="Pfam" id="PF02885">
    <property type="entry name" value="Glycos_trans_3N"/>
    <property type="match status" value="1"/>
</dbReference>
<dbReference type="InterPro" id="IPR017459">
    <property type="entry name" value="Glycosyl_Trfase_fam3_N_dom"/>
</dbReference>
<accession>A0A7T0G0A6</accession>
<dbReference type="GO" id="GO:0005829">
    <property type="term" value="C:cytosol"/>
    <property type="evidence" value="ECO:0007669"/>
    <property type="project" value="TreeGrafter"/>
</dbReference>
<dbReference type="Gene3D" id="3.40.1030.10">
    <property type="entry name" value="Nucleoside phosphorylase/phosphoribosyltransferase catalytic domain"/>
    <property type="match status" value="1"/>
</dbReference>
<dbReference type="Gene3D" id="1.20.970.10">
    <property type="entry name" value="Transferase, Pyrimidine Nucleoside Phosphorylase, Chain C"/>
    <property type="match status" value="1"/>
</dbReference>
<dbReference type="InterPro" id="IPR035902">
    <property type="entry name" value="Nuc_phospho_transferase"/>
</dbReference>
<dbReference type="GO" id="GO:0004048">
    <property type="term" value="F:anthranilate phosphoribosyltransferase activity"/>
    <property type="evidence" value="ECO:0007669"/>
    <property type="project" value="InterPro"/>
</dbReference>
<dbReference type="PANTHER" id="PTHR43285:SF2">
    <property type="entry name" value="ANTHRANILATE PHOSPHORIBOSYLTRANSFERASE"/>
    <property type="match status" value="1"/>
</dbReference>
<reference evidence="4 5" key="1">
    <citation type="submission" date="2020-02" db="EMBL/GenBank/DDBJ databases">
        <title>Genomic and physiological characterization of two novel Nitrospinaceae genera.</title>
        <authorList>
            <person name="Mueller A.J."/>
            <person name="Jung M.-Y."/>
            <person name="Strachan C.R."/>
            <person name="Herbold C.W."/>
            <person name="Kirkegaard R.H."/>
            <person name="Daims H."/>
        </authorList>
    </citation>
    <scope>NUCLEOTIDE SEQUENCE [LARGE SCALE GENOMIC DNA]</scope>
    <source>
        <strain evidence="4">EB</strain>
    </source>
</reference>
<feature type="domain" description="Glycosyl transferase family 3 N-terminal" evidence="3">
    <location>
        <begin position="14"/>
        <end position="75"/>
    </location>
</feature>
<dbReference type="GO" id="GO:0000162">
    <property type="term" value="P:L-tryptophan biosynthetic process"/>
    <property type="evidence" value="ECO:0007669"/>
    <property type="project" value="InterPro"/>
</dbReference>
<name>A0A7T0G0A6_9BACT</name>
<proteinExistence type="predicted"/>
<dbReference type="AlphaFoldDB" id="A0A7T0G0A6"/>
<dbReference type="InterPro" id="IPR005940">
    <property type="entry name" value="Anthranilate_Pribosyl_Tfrase"/>
</dbReference>
<evidence type="ECO:0000313" key="4">
    <source>
        <dbReference type="EMBL" id="QPJ62360.1"/>
    </source>
</evidence>
<dbReference type="EMBL" id="CP048685">
    <property type="protein sequence ID" value="QPJ62360.1"/>
    <property type="molecule type" value="Genomic_DNA"/>
</dbReference>
<evidence type="ECO:0000313" key="5">
    <source>
        <dbReference type="Proteomes" id="UP000594688"/>
    </source>
</evidence>
<evidence type="ECO:0000259" key="3">
    <source>
        <dbReference type="Pfam" id="PF02885"/>
    </source>
</evidence>
<evidence type="ECO:0000256" key="1">
    <source>
        <dbReference type="ARBA" id="ARBA00022676"/>
    </source>
</evidence>
<protein>
    <recommendedName>
        <fullName evidence="3">Glycosyl transferase family 3 N-terminal domain-containing protein</fullName>
    </recommendedName>
</protein>
<organism evidence="4 5">
    <name type="scientific">Candidatus Nitronauta litoralis</name>
    <dbReference type="NCBI Taxonomy" id="2705533"/>
    <lineage>
        <taxon>Bacteria</taxon>
        <taxon>Pseudomonadati</taxon>
        <taxon>Nitrospinota/Tectimicrobiota group</taxon>
        <taxon>Nitrospinota</taxon>
        <taxon>Nitrospinia</taxon>
        <taxon>Nitrospinales</taxon>
        <taxon>Nitrospinaceae</taxon>
        <taxon>Candidatus Nitronauta</taxon>
    </lineage>
</organism>
<dbReference type="SUPFAM" id="SSF47648">
    <property type="entry name" value="Nucleoside phosphorylase/phosphoribosyltransferase N-terminal domain"/>
    <property type="match status" value="1"/>
</dbReference>